<dbReference type="OrthoDB" id="2351763at2759"/>
<feature type="region of interest" description="Disordered" evidence="4">
    <location>
        <begin position="153"/>
        <end position="187"/>
    </location>
</feature>
<evidence type="ECO:0000256" key="3">
    <source>
        <dbReference type="ARBA" id="ARBA00022525"/>
    </source>
</evidence>
<dbReference type="EMBL" id="LLXH01000886">
    <property type="protein sequence ID" value="PKC62223.1"/>
    <property type="molecule type" value="Genomic_DNA"/>
</dbReference>
<dbReference type="GO" id="GO:0043657">
    <property type="term" value="C:host cell"/>
    <property type="evidence" value="ECO:0007669"/>
    <property type="project" value="UniProtKB-SubCell"/>
</dbReference>
<feature type="compositionally biased region" description="Acidic residues" evidence="4">
    <location>
        <begin position="167"/>
        <end position="187"/>
    </location>
</feature>
<organism evidence="5 6">
    <name type="scientific">Rhizophagus irregularis</name>
    <dbReference type="NCBI Taxonomy" id="588596"/>
    <lineage>
        <taxon>Eukaryota</taxon>
        <taxon>Fungi</taxon>
        <taxon>Fungi incertae sedis</taxon>
        <taxon>Mucoromycota</taxon>
        <taxon>Glomeromycotina</taxon>
        <taxon>Glomeromycetes</taxon>
        <taxon>Glomerales</taxon>
        <taxon>Glomeraceae</taxon>
        <taxon>Rhizophagus</taxon>
    </lineage>
</organism>
<dbReference type="VEuPathDB" id="FungiDB:RhiirFUN_012445"/>
<proteinExistence type="predicted"/>
<sequence length="187" mass="21769">MTKITFNCIVKESPENIFNVTVNKKENVLDLKDAIKEKLLDTFRKVDTIGITVWFVEIEQDDKRLEQLKEEDKSVVDVFSGEKETCEAKQVLLPVEHFLKDFRNAGDSKFIHVIVQGIEKWCSTCDISFRDNDLLAYHEFDYNHIIHSGGISKPVKKRAKGRKREDEIDDDDDEDEEDEELSNDMNL</sequence>
<evidence type="ECO:0000256" key="2">
    <source>
        <dbReference type="ARBA" id="ARBA00004613"/>
    </source>
</evidence>
<dbReference type="VEuPathDB" id="FungiDB:FUN_023102"/>
<dbReference type="AlphaFoldDB" id="A0A2I1EGB3"/>
<comment type="subcellular location">
    <subcellularLocation>
        <location evidence="1">Host cell</location>
    </subcellularLocation>
    <subcellularLocation>
        <location evidence="2">Secreted</location>
    </subcellularLocation>
</comment>
<evidence type="ECO:0000256" key="4">
    <source>
        <dbReference type="SAM" id="MobiDB-lite"/>
    </source>
</evidence>
<accession>A0A2I1EGB3</accession>
<gene>
    <name evidence="5" type="ORF">RhiirA1_424067</name>
</gene>
<protein>
    <submittedName>
        <fullName evidence="5">Uncharacterized protein</fullName>
    </submittedName>
</protein>
<dbReference type="VEuPathDB" id="FungiDB:RhiirA1_424067"/>
<dbReference type="InterPro" id="IPR013087">
    <property type="entry name" value="Znf_C2H2_type"/>
</dbReference>
<reference evidence="5 6" key="2">
    <citation type="submission" date="2017-10" db="EMBL/GenBank/DDBJ databases">
        <title>Genome analyses suggest a sexual origin of heterokaryosis in a supposedly ancient asexual fungus.</title>
        <authorList>
            <person name="Corradi N."/>
            <person name="Sedzielewska K."/>
            <person name="Noel J."/>
            <person name="Charron P."/>
            <person name="Farinelli L."/>
            <person name="Marton T."/>
            <person name="Kruger M."/>
            <person name="Pelin A."/>
            <person name="Brachmann A."/>
            <person name="Corradi N."/>
        </authorList>
    </citation>
    <scope>NUCLEOTIDE SEQUENCE [LARGE SCALE GENOMIC DNA]</scope>
    <source>
        <strain evidence="5 6">A1</strain>
    </source>
</reference>
<dbReference type="Proteomes" id="UP000232688">
    <property type="component" value="Unassembled WGS sequence"/>
</dbReference>
<evidence type="ECO:0000256" key="1">
    <source>
        <dbReference type="ARBA" id="ARBA00004340"/>
    </source>
</evidence>
<keyword evidence="3" id="KW-0964">Secreted</keyword>
<dbReference type="PROSITE" id="PS00028">
    <property type="entry name" value="ZINC_FINGER_C2H2_1"/>
    <property type="match status" value="1"/>
</dbReference>
<dbReference type="Pfam" id="PF20147">
    <property type="entry name" value="Crinkler"/>
    <property type="match status" value="1"/>
</dbReference>
<dbReference type="GO" id="GO:0005576">
    <property type="term" value="C:extracellular region"/>
    <property type="evidence" value="ECO:0007669"/>
    <property type="project" value="UniProtKB-SubCell"/>
</dbReference>
<reference evidence="5 6" key="1">
    <citation type="submission" date="2017-10" db="EMBL/GenBank/DDBJ databases">
        <title>Extensive intraspecific genome diversity in a model arbuscular mycorrhizal fungus.</title>
        <authorList>
            <person name="Chen E.C.H."/>
            <person name="Morin E."/>
            <person name="Baudet D."/>
            <person name="Noel J."/>
            <person name="Ndikumana S."/>
            <person name="Charron P."/>
            <person name="St-Onge C."/>
            <person name="Giorgi J."/>
            <person name="Grigoriev I.V."/>
            <person name="Roux C."/>
            <person name="Martin F.M."/>
            <person name="Corradi N."/>
        </authorList>
    </citation>
    <scope>NUCLEOTIDE SEQUENCE [LARGE SCALE GENOMIC DNA]</scope>
    <source>
        <strain evidence="5 6">A1</strain>
    </source>
</reference>
<evidence type="ECO:0000313" key="5">
    <source>
        <dbReference type="EMBL" id="PKC62223.1"/>
    </source>
</evidence>
<comment type="caution">
    <text evidence="5">The sequence shown here is derived from an EMBL/GenBank/DDBJ whole genome shotgun (WGS) entry which is preliminary data.</text>
</comment>
<evidence type="ECO:0000313" key="6">
    <source>
        <dbReference type="Proteomes" id="UP000232688"/>
    </source>
</evidence>
<dbReference type="InterPro" id="IPR045379">
    <property type="entry name" value="Crinkler_N"/>
</dbReference>
<name>A0A2I1EGB3_9GLOM</name>